<protein>
    <recommendedName>
        <fullName evidence="4">Peptidase M14 domain-containing protein</fullName>
    </recommendedName>
</protein>
<evidence type="ECO:0000313" key="6">
    <source>
        <dbReference type="Proteomes" id="UP000264589"/>
    </source>
</evidence>
<dbReference type="OrthoDB" id="6221272at2"/>
<comment type="cofactor">
    <cofactor evidence="1">
        <name>Zn(2+)</name>
        <dbReference type="ChEBI" id="CHEBI:29105"/>
    </cofactor>
</comment>
<name>A0A371RI86_9PROT</name>
<feature type="domain" description="Peptidase M14" evidence="4">
    <location>
        <begin position="137"/>
        <end position="384"/>
    </location>
</feature>
<evidence type="ECO:0000259" key="4">
    <source>
        <dbReference type="PROSITE" id="PS52035"/>
    </source>
</evidence>
<feature type="active site" description="Proton donor/acceptor" evidence="2">
    <location>
        <position position="359"/>
    </location>
</feature>
<keyword evidence="6" id="KW-1185">Reference proteome</keyword>
<dbReference type="InParanoid" id="A0A371RI86"/>
<comment type="caution">
    <text evidence="5">The sequence shown here is derived from an EMBL/GenBank/DDBJ whole genome shotgun (WGS) entry which is preliminary data.</text>
</comment>
<sequence length="393" mass="43945">MITYSLLFLLSSVSASAATDLPCTEGSVRLLADFPGARAEDCRRTKNGFAIVIRPEAEPINKSPWYAFDIVMDEQAEVATTVTVNIRYIYGKHRYDPKRFDEETGWTLLPEKDVHVRDDGKFARFVFDVTEPRTRIAAQPLFDPADREAWTKDYAQRAGFDLTEAGKTPNDHSVWHMSSPAEKQDAPHLLIIGGQHPPEVPGTIAMRAFLDRLGEDDELTAAFRQQFHIDIFPTLNPDGIAAGHWRFNSQLVDMNRDWGPFEQVETRLVRDLMETRTESGGQPVLMIDFHATFKGDILYTPTGEDGERYQPFLNAWSEGITSRMGGGPGFIVDPRSNPGLPTAKSWFTSTYDAPGLTVELADKTNAVRAQKLGRAAAEELLHILPDYAADITK</sequence>
<dbReference type="GO" id="GO:0008270">
    <property type="term" value="F:zinc ion binding"/>
    <property type="evidence" value="ECO:0007669"/>
    <property type="project" value="InterPro"/>
</dbReference>
<dbReference type="PANTHER" id="PTHR12756">
    <property type="entry name" value="CYTOSOLIC CARBOXYPEPTIDASE"/>
    <property type="match status" value="1"/>
</dbReference>
<dbReference type="GO" id="GO:0004181">
    <property type="term" value="F:metallocarboxypeptidase activity"/>
    <property type="evidence" value="ECO:0007669"/>
    <property type="project" value="InterPro"/>
</dbReference>
<dbReference type="EMBL" id="QUQO01000001">
    <property type="protein sequence ID" value="RFB05148.1"/>
    <property type="molecule type" value="Genomic_DNA"/>
</dbReference>
<dbReference type="Proteomes" id="UP000264589">
    <property type="component" value="Unassembled WGS sequence"/>
</dbReference>
<evidence type="ECO:0000256" key="1">
    <source>
        <dbReference type="ARBA" id="ARBA00001947"/>
    </source>
</evidence>
<feature type="chain" id="PRO_5016994047" description="Peptidase M14 domain-containing protein" evidence="3">
    <location>
        <begin position="18"/>
        <end position="393"/>
    </location>
</feature>
<comment type="similarity">
    <text evidence="2">Belongs to the peptidase M14 family.</text>
</comment>
<proteinExistence type="inferred from homology"/>
<dbReference type="CDD" id="cd06237">
    <property type="entry name" value="M14_Nna1-like"/>
    <property type="match status" value="1"/>
</dbReference>
<dbReference type="Pfam" id="PF00246">
    <property type="entry name" value="Peptidase_M14"/>
    <property type="match status" value="1"/>
</dbReference>
<dbReference type="SUPFAM" id="SSF53187">
    <property type="entry name" value="Zn-dependent exopeptidases"/>
    <property type="match status" value="1"/>
</dbReference>
<evidence type="ECO:0000313" key="5">
    <source>
        <dbReference type="EMBL" id="RFB05148.1"/>
    </source>
</evidence>
<dbReference type="GO" id="GO:0006508">
    <property type="term" value="P:proteolysis"/>
    <property type="evidence" value="ECO:0007669"/>
    <property type="project" value="InterPro"/>
</dbReference>
<dbReference type="AlphaFoldDB" id="A0A371RI86"/>
<evidence type="ECO:0000256" key="2">
    <source>
        <dbReference type="PROSITE-ProRule" id="PRU01379"/>
    </source>
</evidence>
<reference evidence="5 6" key="1">
    <citation type="submission" date="2018-08" db="EMBL/GenBank/DDBJ databases">
        <title>Parvularcula sp. SM1705, isolated from surface water of the South Sea China.</title>
        <authorList>
            <person name="Sun L."/>
        </authorList>
    </citation>
    <scope>NUCLEOTIDE SEQUENCE [LARGE SCALE GENOMIC DNA]</scope>
    <source>
        <strain evidence="5 6">SM1705</strain>
    </source>
</reference>
<dbReference type="RefSeq" id="WP_116391779.1">
    <property type="nucleotide sequence ID" value="NZ_QUQO01000001.1"/>
</dbReference>
<accession>A0A371RI86</accession>
<dbReference type="InterPro" id="IPR000834">
    <property type="entry name" value="Peptidase_M14"/>
</dbReference>
<keyword evidence="3" id="KW-0732">Signal</keyword>
<dbReference type="PANTHER" id="PTHR12756:SF11">
    <property type="entry name" value="CYTOSOLIC CARBOXYPEPTIDASE 1"/>
    <property type="match status" value="1"/>
</dbReference>
<dbReference type="InterPro" id="IPR050821">
    <property type="entry name" value="Cytosolic_carboxypeptidase"/>
</dbReference>
<organism evidence="5 6">
    <name type="scientific">Parvularcula marina</name>
    <dbReference type="NCBI Taxonomy" id="2292771"/>
    <lineage>
        <taxon>Bacteria</taxon>
        <taxon>Pseudomonadati</taxon>
        <taxon>Pseudomonadota</taxon>
        <taxon>Alphaproteobacteria</taxon>
        <taxon>Parvularculales</taxon>
        <taxon>Parvularculaceae</taxon>
        <taxon>Parvularcula</taxon>
    </lineage>
</organism>
<dbReference type="PROSITE" id="PS52035">
    <property type="entry name" value="PEPTIDASE_M14"/>
    <property type="match status" value="1"/>
</dbReference>
<gene>
    <name evidence="5" type="ORF">DX908_07710</name>
</gene>
<dbReference type="Gene3D" id="3.40.630.10">
    <property type="entry name" value="Zn peptidases"/>
    <property type="match status" value="1"/>
</dbReference>
<feature type="signal peptide" evidence="3">
    <location>
        <begin position="1"/>
        <end position="17"/>
    </location>
</feature>
<evidence type="ECO:0000256" key="3">
    <source>
        <dbReference type="SAM" id="SignalP"/>
    </source>
</evidence>